<dbReference type="EMBL" id="PELP01000332">
    <property type="protein sequence ID" value="RTH02558.1"/>
    <property type="molecule type" value="Genomic_DNA"/>
</dbReference>
<dbReference type="Proteomes" id="UP000286910">
    <property type="component" value="Unassembled WGS sequence"/>
</dbReference>
<dbReference type="AlphaFoldDB" id="A0A430UX20"/>
<dbReference type="Proteomes" id="UP000288073">
    <property type="component" value="Unassembled WGS sequence"/>
</dbReference>
<protein>
    <submittedName>
        <fullName evidence="3">Uncharacterized protein</fullName>
    </submittedName>
</protein>
<name>A0A430UX20_THESC</name>
<dbReference type="GeneID" id="93867695"/>
<dbReference type="RefSeq" id="WP_019551678.1">
    <property type="nucleotide sequence ID" value="NZ_PELN01000002.1"/>
</dbReference>
<sequence length="198" mass="21997">MKVLALDPGTVHNAWSVVEESEGRLFVVEHGSLSASRRGRQEVVGAVEALVIQAVERHGPDLLLVELPKGRKPSVPREVWRELQGIAHSLASRLSSTLPVCTAFASTPRGFHDPFQPPGWRQRLTGLNRPSDLDVRRSLEGLGLGPLPRNSHELDAVGLGVAYFHFPELFQWVEEPSSRDPGPRWDALTEELRRLWAA</sequence>
<dbReference type="InterPro" id="IPR036397">
    <property type="entry name" value="RNaseH_sf"/>
</dbReference>
<dbReference type="EMBL" id="PELR01000404">
    <property type="protein sequence ID" value="RTH00108.1"/>
    <property type="molecule type" value="Genomic_DNA"/>
</dbReference>
<comment type="caution">
    <text evidence="3">The sequence shown here is derived from an EMBL/GenBank/DDBJ whole genome shotgun (WGS) entry which is preliminary data.</text>
</comment>
<dbReference type="Gene3D" id="3.30.420.10">
    <property type="entry name" value="Ribonuclease H-like superfamily/Ribonuclease H"/>
    <property type="match status" value="1"/>
</dbReference>
<evidence type="ECO:0000313" key="2">
    <source>
        <dbReference type="EMBL" id="RTH02558.1"/>
    </source>
</evidence>
<evidence type="ECO:0000313" key="5">
    <source>
        <dbReference type="Proteomes" id="UP000286910"/>
    </source>
</evidence>
<reference evidence="4 5" key="1">
    <citation type="journal article" date="2019" name="Extremophiles">
        <title>Biogeography of thermophiles and predominance of Thermus scotoductus in domestic water heaters.</title>
        <authorList>
            <person name="Wilpiszeski R.L."/>
            <person name="Zhang Z."/>
            <person name="House C.H."/>
        </authorList>
    </citation>
    <scope>NUCLEOTIDE SEQUENCE [LARGE SCALE GENOMIC DNA]</scope>
    <source>
        <strain evidence="3 6">10_S10</strain>
        <strain evidence="1 5">32_S32</strain>
        <strain evidence="2 4">34_S34</strain>
    </source>
</reference>
<dbReference type="EMBL" id="PEMN01000380">
    <property type="protein sequence ID" value="RTI13920.1"/>
    <property type="molecule type" value="Genomic_DNA"/>
</dbReference>
<dbReference type="Proteomes" id="UP000286734">
    <property type="component" value="Unassembled WGS sequence"/>
</dbReference>
<dbReference type="GO" id="GO:0003676">
    <property type="term" value="F:nucleic acid binding"/>
    <property type="evidence" value="ECO:0007669"/>
    <property type="project" value="InterPro"/>
</dbReference>
<evidence type="ECO:0000313" key="1">
    <source>
        <dbReference type="EMBL" id="RTH00108.1"/>
    </source>
</evidence>
<evidence type="ECO:0000313" key="3">
    <source>
        <dbReference type="EMBL" id="RTI13920.1"/>
    </source>
</evidence>
<evidence type="ECO:0000313" key="6">
    <source>
        <dbReference type="Proteomes" id="UP000288073"/>
    </source>
</evidence>
<organism evidence="3 6">
    <name type="scientific">Thermus scotoductus</name>
    <dbReference type="NCBI Taxonomy" id="37636"/>
    <lineage>
        <taxon>Bacteria</taxon>
        <taxon>Thermotogati</taxon>
        <taxon>Deinococcota</taxon>
        <taxon>Deinococci</taxon>
        <taxon>Thermales</taxon>
        <taxon>Thermaceae</taxon>
        <taxon>Thermus</taxon>
    </lineage>
</organism>
<proteinExistence type="predicted"/>
<gene>
    <name evidence="3" type="ORF">CSW23_12455</name>
    <name evidence="1" type="ORF">CSW45_14085</name>
    <name evidence="2" type="ORF">CSW47_10400</name>
</gene>
<evidence type="ECO:0000313" key="4">
    <source>
        <dbReference type="Proteomes" id="UP000286734"/>
    </source>
</evidence>
<accession>A0A430UX20</accession>